<feature type="binding site" evidence="6">
    <location>
        <position position="61"/>
    </location>
    <ligand>
        <name>FMN</name>
        <dbReference type="ChEBI" id="CHEBI:58210"/>
    </ligand>
</feature>
<protein>
    <submittedName>
        <fullName evidence="8">LLM class flavin-dependent oxidoreductase</fullName>
        <ecNumber evidence="8">1.-.-.-</ecNumber>
    </submittedName>
</protein>
<evidence type="ECO:0000259" key="7">
    <source>
        <dbReference type="Pfam" id="PF00296"/>
    </source>
</evidence>
<feature type="binding site" evidence="6">
    <location>
        <position position="223"/>
    </location>
    <ligand>
        <name>FMN</name>
        <dbReference type="ChEBI" id="CHEBI:58210"/>
    </ligand>
</feature>
<dbReference type="SUPFAM" id="SSF51679">
    <property type="entry name" value="Bacterial luciferase-like"/>
    <property type="match status" value="1"/>
</dbReference>
<evidence type="ECO:0000256" key="4">
    <source>
        <dbReference type="ARBA" id="ARBA00023033"/>
    </source>
</evidence>
<evidence type="ECO:0000256" key="1">
    <source>
        <dbReference type="ARBA" id="ARBA00022630"/>
    </source>
</evidence>
<evidence type="ECO:0000313" key="8">
    <source>
        <dbReference type="EMBL" id="XBP69021.1"/>
    </source>
</evidence>
<name>A0AAU7LN53_9BURK</name>
<dbReference type="PANTHER" id="PTHR30011">
    <property type="entry name" value="ALKANESULFONATE MONOOXYGENASE-RELATED"/>
    <property type="match status" value="1"/>
</dbReference>
<dbReference type="Pfam" id="PF00296">
    <property type="entry name" value="Bac_luciferase"/>
    <property type="match status" value="1"/>
</dbReference>
<keyword evidence="4" id="KW-0503">Monooxygenase</keyword>
<dbReference type="InterPro" id="IPR011251">
    <property type="entry name" value="Luciferase-like_dom"/>
</dbReference>
<accession>A0AAU7LN53</accession>
<dbReference type="PANTHER" id="PTHR30011:SF16">
    <property type="entry name" value="C2H2 FINGER DOMAIN TRANSCRIPTION FACTOR (EUROFUNG)-RELATED"/>
    <property type="match status" value="1"/>
</dbReference>
<feature type="domain" description="Luciferase-like" evidence="7">
    <location>
        <begin position="33"/>
        <end position="387"/>
    </location>
</feature>
<dbReference type="PIRSF" id="PIRSF000337">
    <property type="entry name" value="NTA_MOA"/>
    <property type="match status" value="1"/>
</dbReference>
<sequence length="464" mass="51539">MTQQQPARQLKLGFVLHGVGAGWGDWRHEHAVTDASVNFNFYKEQAQLAEKGRFEFLFVADSVHITERSSPHYLNRFEPLTILSALAAVTSKIGLVGTVTASYSEPFTVARQFASLDHISSGRAGWNVVTSWLDGSARNYSKKEHYDHDVRYRLAAEHLGVVQGLWDSWEDDALVRDKATGQFLDPKKLHKLDHEGEFFSVEGPLNISRSRQGQPVIFQAGASEDGKNFAAQNADAIFFHADTLDEAQAYYRDVKARVAAAGRKPDEVFLLPGIRPIVGRTLEEAERKYEESASLVPIENAIAALARPFNDHDFSSYPLDAPFPDLGDLGRNSQQAGSDKIKQHAKAHGLSLREVALWHARPKRTFVGTAEQVADEIERWFTQGGADGFNFFEALPNSSLKDFVELVVPLLQARGIYRTEYGEDTFRGNLGLPFPQNRYAQRAAAQAGAGQEVQDALEIQEALA</sequence>
<dbReference type="NCBIfam" id="TIGR03860">
    <property type="entry name" value="FMN_nitrolo"/>
    <property type="match status" value="1"/>
</dbReference>
<comment type="similarity">
    <text evidence="5">Belongs to the NtaA/SnaA/DszA monooxygenase family.</text>
</comment>
<dbReference type="InterPro" id="IPR036661">
    <property type="entry name" value="Luciferase-like_sf"/>
</dbReference>
<dbReference type="CDD" id="cd01095">
    <property type="entry name" value="Nitrilotriacetate_monoxgenase"/>
    <property type="match status" value="1"/>
</dbReference>
<dbReference type="RefSeq" id="WP_349277309.1">
    <property type="nucleotide sequence ID" value="NZ_CBCSCU010000084.1"/>
</dbReference>
<dbReference type="InterPro" id="IPR016215">
    <property type="entry name" value="NTA_MOA"/>
</dbReference>
<evidence type="ECO:0000256" key="3">
    <source>
        <dbReference type="ARBA" id="ARBA00023002"/>
    </source>
</evidence>
<feature type="binding site" evidence="6">
    <location>
        <position position="152"/>
    </location>
    <ligand>
        <name>FMN</name>
        <dbReference type="ChEBI" id="CHEBI:58210"/>
    </ligand>
</feature>
<feature type="binding site" evidence="6">
    <location>
        <position position="98"/>
    </location>
    <ligand>
        <name>FMN</name>
        <dbReference type="ChEBI" id="CHEBI:58210"/>
    </ligand>
</feature>
<evidence type="ECO:0000256" key="6">
    <source>
        <dbReference type="PIRSR" id="PIRSR000337-1"/>
    </source>
</evidence>
<proteinExistence type="inferred from homology"/>
<dbReference type="Gene3D" id="3.20.20.30">
    <property type="entry name" value="Luciferase-like domain"/>
    <property type="match status" value="1"/>
</dbReference>
<dbReference type="GO" id="GO:0016705">
    <property type="term" value="F:oxidoreductase activity, acting on paired donors, with incorporation or reduction of molecular oxygen"/>
    <property type="evidence" value="ECO:0007669"/>
    <property type="project" value="InterPro"/>
</dbReference>
<feature type="binding site" evidence="6">
    <location>
        <position position="148"/>
    </location>
    <ligand>
        <name>FMN</name>
        <dbReference type="ChEBI" id="CHEBI:58210"/>
    </ligand>
</feature>
<reference evidence="8" key="1">
    <citation type="submission" date="2024-05" db="EMBL/GenBank/DDBJ databases">
        <authorList>
            <person name="Bunk B."/>
            <person name="Swiderski J."/>
            <person name="Sproer C."/>
            <person name="Thiel V."/>
        </authorList>
    </citation>
    <scope>NUCLEOTIDE SEQUENCE</scope>
    <source>
        <strain evidence="8">DSM 17735</strain>
    </source>
</reference>
<keyword evidence="2 6" id="KW-0288">FMN</keyword>
<dbReference type="EMBL" id="CP157675">
    <property type="protein sequence ID" value="XBP69021.1"/>
    <property type="molecule type" value="Genomic_DNA"/>
</dbReference>
<dbReference type="AlphaFoldDB" id="A0AAU7LN53"/>
<dbReference type="EC" id="1.-.-.-" evidence="8"/>
<keyword evidence="3 8" id="KW-0560">Oxidoreductase</keyword>
<dbReference type="InterPro" id="IPR051260">
    <property type="entry name" value="Diverse_substr_monoxygenases"/>
</dbReference>
<dbReference type="GO" id="GO:0004497">
    <property type="term" value="F:monooxygenase activity"/>
    <property type="evidence" value="ECO:0007669"/>
    <property type="project" value="UniProtKB-KW"/>
</dbReference>
<keyword evidence="1 6" id="KW-0285">Flavoprotein</keyword>
<gene>
    <name evidence="8" type="ORF">ABLV49_14055</name>
</gene>
<evidence type="ECO:0000256" key="5">
    <source>
        <dbReference type="ARBA" id="ARBA00033748"/>
    </source>
</evidence>
<organism evidence="8">
    <name type="scientific">Polaromonas hydrogenivorans</name>
    <dbReference type="NCBI Taxonomy" id="335476"/>
    <lineage>
        <taxon>Bacteria</taxon>
        <taxon>Pseudomonadati</taxon>
        <taxon>Pseudomonadota</taxon>
        <taxon>Betaproteobacteria</taxon>
        <taxon>Burkholderiales</taxon>
        <taxon>Comamonadaceae</taxon>
        <taxon>Polaromonas</taxon>
    </lineage>
</organism>
<evidence type="ECO:0000256" key="2">
    <source>
        <dbReference type="ARBA" id="ARBA00022643"/>
    </source>
</evidence>